<evidence type="ECO:0000313" key="3">
    <source>
        <dbReference type="Proteomes" id="UP000027778"/>
    </source>
</evidence>
<comment type="caution">
    <text evidence="2">The sequence shown here is derived from an EMBL/GenBank/DDBJ whole genome shotgun (WGS) entry which is preliminary data.</text>
</comment>
<dbReference type="AlphaFoldDB" id="A0A073JRT7"/>
<reference evidence="2 3" key="1">
    <citation type="submission" date="2014-06" db="EMBL/GenBank/DDBJ databases">
        <title>Draft genome sequence of Bacillus gaemokensis JCM 15801 (MCCC 1A00707).</title>
        <authorList>
            <person name="Lai Q."/>
            <person name="Liu Y."/>
            <person name="Shao Z."/>
        </authorList>
    </citation>
    <scope>NUCLEOTIDE SEQUENCE [LARGE SCALE GENOMIC DNA]</scope>
    <source>
        <strain evidence="2 3">JCM 15801</strain>
    </source>
</reference>
<keyword evidence="3" id="KW-1185">Reference proteome</keyword>
<proteinExistence type="predicted"/>
<dbReference type="eggNOG" id="COG0675">
    <property type="taxonomic scope" value="Bacteria"/>
</dbReference>
<feature type="domain" description="Transposase putative helix-turn-helix" evidence="1">
    <location>
        <begin position="1"/>
        <end position="48"/>
    </location>
</feature>
<dbReference type="RefSeq" id="WP_033679405.1">
    <property type="nucleotide sequence ID" value="NZ_JOTM01000247.1"/>
</dbReference>
<organism evidence="2 3">
    <name type="scientific">Bacillus gaemokensis</name>
    <dbReference type="NCBI Taxonomy" id="574375"/>
    <lineage>
        <taxon>Bacteria</taxon>
        <taxon>Bacillati</taxon>
        <taxon>Bacillota</taxon>
        <taxon>Bacilli</taxon>
        <taxon>Bacillales</taxon>
        <taxon>Bacillaceae</taxon>
        <taxon>Bacillus</taxon>
        <taxon>Bacillus cereus group</taxon>
    </lineage>
</organism>
<evidence type="ECO:0000313" key="2">
    <source>
        <dbReference type="EMBL" id="KEK17035.1"/>
    </source>
</evidence>
<sequence length="98" mass="11404">MLINKAYKFRLYPNNKQKVLIAKTIGSSRFVFNRFLSLWNETYQTTGKGLTYSACSAQLTQLKKELSWLNEVDSHSLQSSLKNLVDSFDRFFKKQNDA</sequence>
<protein>
    <submittedName>
        <fullName evidence="2">Transposase</fullName>
    </submittedName>
</protein>
<feature type="non-terminal residue" evidence="2">
    <location>
        <position position="98"/>
    </location>
</feature>
<name>A0A073JRT7_9BACI</name>
<dbReference type="Proteomes" id="UP000027778">
    <property type="component" value="Unassembled WGS sequence"/>
</dbReference>
<gene>
    <name evidence="2" type="ORF">BAGA_16010</name>
</gene>
<accession>A0A073JRT7</accession>
<dbReference type="EMBL" id="JOTM01000247">
    <property type="protein sequence ID" value="KEK17035.1"/>
    <property type="molecule type" value="Genomic_DNA"/>
</dbReference>
<evidence type="ECO:0000259" key="1">
    <source>
        <dbReference type="Pfam" id="PF12323"/>
    </source>
</evidence>
<dbReference type="Pfam" id="PF12323">
    <property type="entry name" value="HTH_OrfB_IS605"/>
    <property type="match status" value="1"/>
</dbReference>
<dbReference type="InterPro" id="IPR021027">
    <property type="entry name" value="Transposase_put_HTH"/>
</dbReference>